<evidence type="ECO:0000313" key="1">
    <source>
        <dbReference type="EMBL" id="KAJ5204876.1"/>
    </source>
</evidence>
<gene>
    <name evidence="1" type="ORF">N7498_005755</name>
</gene>
<dbReference type="PANTHER" id="PTHR11799">
    <property type="entry name" value="PARAOXONASE"/>
    <property type="match status" value="1"/>
</dbReference>
<dbReference type="EMBL" id="JAPQKR010000012">
    <property type="protein sequence ID" value="KAJ5204876.1"/>
    <property type="molecule type" value="Genomic_DNA"/>
</dbReference>
<dbReference type="Proteomes" id="UP001150904">
    <property type="component" value="Unassembled WGS sequence"/>
</dbReference>
<dbReference type="SUPFAM" id="SSF63829">
    <property type="entry name" value="Calcium-dependent phosphotriesterase"/>
    <property type="match status" value="1"/>
</dbReference>
<proteinExistence type="predicted"/>
<dbReference type="OrthoDB" id="5307922at2759"/>
<reference evidence="1" key="1">
    <citation type="submission" date="2022-12" db="EMBL/GenBank/DDBJ databases">
        <authorList>
            <person name="Petersen C."/>
        </authorList>
    </citation>
    <scope>NUCLEOTIDE SEQUENCE</scope>
    <source>
        <strain evidence="1">IBT 15544</strain>
    </source>
</reference>
<protein>
    <submittedName>
        <fullName evidence="1">Paraoxonase</fullName>
    </submittedName>
</protein>
<dbReference type="AlphaFoldDB" id="A0A9W9T0N7"/>
<dbReference type="RefSeq" id="XP_058309355.1">
    <property type="nucleotide sequence ID" value="XM_058452817.1"/>
</dbReference>
<name>A0A9W9T0N7_9EURO</name>
<dbReference type="GeneID" id="83180118"/>
<accession>A0A9W9T0N7</accession>
<organism evidence="1 2">
    <name type="scientific">Penicillium cinerascens</name>
    <dbReference type="NCBI Taxonomy" id="70096"/>
    <lineage>
        <taxon>Eukaryota</taxon>
        <taxon>Fungi</taxon>
        <taxon>Dikarya</taxon>
        <taxon>Ascomycota</taxon>
        <taxon>Pezizomycotina</taxon>
        <taxon>Eurotiomycetes</taxon>
        <taxon>Eurotiomycetidae</taxon>
        <taxon>Eurotiales</taxon>
        <taxon>Aspergillaceae</taxon>
        <taxon>Penicillium</taxon>
    </lineage>
</organism>
<comment type="caution">
    <text evidence="1">The sequence shown here is derived from an EMBL/GenBank/DDBJ whole genome shotgun (WGS) entry which is preliminary data.</text>
</comment>
<dbReference type="PANTHER" id="PTHR11799:SF30">
    <property type="entry name" value="SERUM PARAOXONASE_ARYLESTERASE 2"/>
    <property type="match status" value="1"/>
</dbReference>
<evidence type="ECO:0000313" key="2">
    <source>
        <dbReference type="Proteomes" id="UP001150904"/>
    </source>
</evidence>
<dbReference type="Gene3D" id="2.120.10.30">
    <property type="entry name" value="TolB, C-terminal domain"/>
    <property type="match status" value="1"/>
</dbReference>
<sequence>MIEKQGAAILSCDPGRDQWNTVMGTFWKNQTTVPSGGLYLYRYDARKYPSTHGLFPIELQNFADESKFHPLGIEFQEISSTLIVVNHHFEGARIEIFKVDITSHQPVARHTRTLIDPLIKTPNSISALNEHEFFVSNDHYFRIEKNPILAKVETYGAIPLGNIVYVHLHNDTSASLKSVVNMPYPNGITLLNDSMLAVAATSSCQFQLFNIRSDKTLELTETVRVPMMPDNLSTDQKGKLLISGHPHPPTLDNMVKDRTQCLERLSGDVSECLTMSVPSCVIEWTEADGIKTLYRTAAEFGSSSTSVRDNAYGLGLITGLYERGIMVWRE</sequence>
<keyword evidence="2" id="KW-1185">Reference proteome</keyword>
<reference evidence="1" key="2">
    <citation type="journal article" date="2023" name="IMA Fungus">
        <title>Comparative genomic study of the Penicillium genus elucidates a diverse pangenome and 15 lateral gene transfer events.</title>
        <authorList>
            <person name="Petersen C."/>
            <person name="Sorensen T."/>
            <person name="Nielsen M.R."/>
            <person name="Sondergaard T.E."/>
            <person name="Sorensen J.L."/>
            <person name="Fitzpatrick D.A."/>
            <person name="Frisvad J.C."/>
            <person name="Nielsen K.L."/>
        </authorList>
    </citation>
    <scope>NUCLEOTIDE SEQUENCE</scope>
    <source>
        <strain evidence="1">IBT 15544</strain>
    </source>
</reference>
<dbReference type="InterPro" id="IPR051288">
    <property type="entry name" value="Serum_paraoxonase/arylesterase"/>
</dbReference>
<dbReference type="InterPro" id="IPR011042">
    <property type="entry name" value="6-blade_b-propeller_TolB-like"/>
</dbReference>